<comment type="caution">
    <text evidence="4">The sequence shown here is derived from an EMBL/GenBank/DDBJ whole genome shotgun (WGS) entry which is preliminary data.</text>
</comment>
<sequence length="103" mass="11195">MKTLLCLFALIAVSTALVLPPLKTSAIGCLMCEIVVKVAEDPADRDAHVVENKFDAECKATFKHLPFVDKECEAYGNSKIDPIIKELEGGTAPQDVCTKLKEC</sequence>
<dbReference type="OrthoDB" id="69496at2759"/>
<name>A0A8S1H999_9PELO</name>
<dbReference type="SMART" id="SM00741">
    <property type="entry name" value="SapB"/>
    <property type="match status" value="1"/>
</dbReference>
<keyword evidence="5" id="KW-1185">Reference proteome</keyword>
<gene>
    <name evidence="4" type="ORF">CAUJ_LOCUS9045</name>
</gene>
<dbReference type="InterPro" id="IPR011001">
    <property type="entry name" value="Saposin-like"/>
</dbReference>
<evidence type="ECO:0000313" key="4">
    <source>
        <dbReference type="EMBL" id="CAD6193126.1"/>
    </source>
</evidence>
<keyword evidence="1" id="KW-1015">Disulfide bond</keyword>
<dbReference type="InterPro" id="IPR008139">
    <property type="entry name" value="SaposinB_dom"/>
</dbReference>
<feature type="domain" description="Saposin B-type" evidence="3">
    <location>
        <begin position="25"/>
        <end position="103"/>
    </location>
</feature>
<reference evidence="4" key="1">
    <citation type="submission" date="2020-10" db="EMBL/GenBank/DDBJ databases">
        <authorList>
            <person name="Kikuchi T."/>
        </authorList>
    </citation>
    <scope>NUCLEOTIDE SEQUENCE</scope>
    <source>
        <strain evidence="4">NKZ352</strain>
    </source>
</reference>
<protein>
    <recommendedName>
        <fullName evidence="3">Saposin B-type domain-containing protein</fullName>
    </recommendedName>
</protein>
<keyword evidence="2" id="KW-0732">Signal</keyword>
<dbReference type="SUPFAM" id="SSF47862">
    <property type="entry name" value="Saposin"/>
    <property type="match status" value="1"/>
</dbReference>
<accession>A0A8S1H999</accession>
<dbReference type="PROSITE" id="PS50015">
    <property type="entry name" value="SAP_B"/>
    <property type="match status" value="1"/>
</dbReference>
<dbReference type="AlphaFoldDB" id="A0A8S1H999"/>
<evidence type="ECO:0000313" key="5">
    <source>
        <dbReference type="Proteomes" id="UP000835052"/>
    </source>
</evidence>
<evidence type="ECO:0000256" key="1">
    <source>
        <dbReference type="ARBA" id="ARBA00023157"/>
    </source>
</evidence>
<dbReference type="Gene3D" id="1.10.225.10">
    <property type="entry name" value="Saposin-like"/>
    <property type="match status" value="1"/>
</dbReference>
<feature type="chain" id="PRO_5035862398" description="Saposin B-type domain-containing protein" evidence="2">
    <location>
        <begin position="17"/>
        <end position="103"/>
    </location>
</feature>
<evidence type="ECO:0000256" key="2">
    <source>
        <dbReference type="SAM" id="SignalP"/>
    </source>
</evidence>
<feature type="signal peptide" evidence="2">
    <location>
        <begin position="1"/>
        <end position="16"/>
    </location>
</feature>
<dbReference type="Proteomes" id="UP000835052">
    <property type="component" value="Unassembled WGS sequence"/>
</dbReference>
<proteinExistence type="predicted"/>
<organism evidence="4 5">
    <name type="scientific">Caenorhabditis auriculariae</name>
    <dbReference type="NCBI Taxonomy" id="2777116"/>
    <lineage>
        <taxon>Eukaryota</taxon>
        <taxon>Metazoa</taxon>
        <taxon>Ecdysozoa</taxon>
        <taxon>Nematoda</taxon>
        <taxon>Chromadorea</taxon>
        <taxon>Rhabditida</taxon>
        <taxon>Rhabditina</taxon>
        <taxon>Rhabditomorpha</taxon>
        <taxon>Rhabditoidea</taxon>
        <taxon>Rhabditidae</taxon>
        <taxon>Peloderinae</taxon>
        <taxon>Caenorhabditis</taxon>
    </lineage>
</organism>
<dbReference type="EMBL" id="CAJGYM010000032">
    <property type="protein sequence ID" value="CAD6193126.1"/>
    <property type="molecule type" value="Genomic_DNA"/>
</dbReference>
<evidence type="ECO:0000259" key="3">
    <source>
        <dbReference type="PROSITE" id="PS50015"/>
    </source>
</evidence>